<evidence type="ECO:0000256" key="3">
    <source>
        <dbReference type="ARBA" id="ARBA00011881"/>
    </source>
</evidence>
<evidence type="ECO:0000256" key="1">
    <source>
        <dbReference type="ARBA" id="ARBA00001946"/>
    </source>
</evidence>
<dbReference type="GO" id="GO:0046872">
    <property type="term" value="F:metal ion binding"/>
    <property type="evidence" value="ECO:0007669"/>
    <property type="project" value="UniProtKB-KW"/>
</dbReference>
<keyword evidence="5" id="KW-0378">Hydrolase</keyword>
<dbReference type="CDD" id="cd01630">
    <property type="entry name" value="HAD_KDO-like"/>
    <property type="match status" value="1"/>
</dbReference>
<dbReference type="STRING" id="1123285.SAMN05660235_02531"/>
<evidence type="ECO:0000256" key="5">
    <source>
        <dbReference type="ARBA" id="ARBA00022801"/>
    </source>
</evidence>
<dbReference type="OrthoDB" id="9805604at2"/>
<proteinExistence type="inferred from homology"/>
<comment type="cofactor">
    <cofactor evidence="1 7">
        <name>Mg(2+)</name>
        <dbReference type="ChEBI" id="CHEBI:18420"/>
    </cofactor>
</comment>
<evidence type="ECO:0000313" key="9">
    <source>
        <dbReference type="Proteomes" id="UP000243333"/>
    </source>
</evidence>
<dbReference type="InterPro" id="IPR036412">
    <property type="entry name" value="HAD-like_sf"/>
</dbReference>
<dbReference type="FunFam" id="3.40.50.1000:FF:000029">
    <property type="entry name" value="3-deoxy-D-manno-octulosonate 8-phosphate phosphatase KdsC"/>
    <property type="match status" value="1"/>
</dbReference>
<dbReference type="PANTHER" id="PTHR21485:SF3">
    <property type="entry name" value="N-ACYLNEURAMINATE CYTIDYLYLTRANSFERASE"/>
    <property type="match status" value="1"/>
</dbReference>
<dbReference type="RefSeq" id="WP_093691416.1">
    <property type="nucleotide sequence ID" value="NZ_FNBU01000024.1"/>
</dbReference>
<dbReference type="SFLD" id="SFLDG01138">
    <property type="entry name" value="C1.6.2:_Deoxy-d-mannose-octulo"/>
    <property type="match status" value="1"/>
</dbReference>
<keyword evidence="4 7" id="KW-0479">Metal-binding</keyword>
<evidence type="ECO:0000313" key="8">
    <source>
        <dbReference type="EMBL" id="SDF72387.1"/>
    </source>
</evidence>
<organism evidence="8 9">
    <name type="scientific">Sporolituus thermophilus DSM 23256</name>
    <dbReference type="NCBI Taxonomy" id="1123285"/>
    <lineage>
        <taxon>Bacteria</taxon>
        <taxon>Bacillati</taxon>
        <taxon>Bacillota</taxon>
        <taxon>Negativicutes</taxon>
        <taxon>Selenomonadales</taxon>
        <taxon>Sporomusaceae</taxon>
        <taxon>Sporolituus</taxon>
    </lineage>
</organism>
<dbReference type="AlphaFoldDB" id="A0A1G7NEQ0"/>
<evidence type="ECO:0000256" key="2">
    <source>
        <dbReference type="ARBA" id="ARBA00005893"/>
    </source>
</evidence>
<dbReference type="InterPro" id="IPR010023">
    <property type="entry name" value="KdsC_fam"/>
</dbReference>
<sequence length="181" mass="19558">MDRETRAQKVKLLVFDVDGVLTNGQIIFGPDGEAMKVFHAQDGLGISVAHKVGLKTAIITGRETEMVRRRGAELNITDVYQGAMDKVAALNELLAKHGLAADEVGYVGDDLNDLPVMLRVGLACAVANAAAEVKAAAHFVATREGGRGAVREIIEFILKAQGKWERIVLAYRQPGHIETKQ</sequence>
<evidence type="ECO:0000256" key="4">
    <source>
        <dbReference type="ARBA" id="ARBA00022723"/>
    </source>
</evidence>
<comment type="similarity">
    <text evidence="2">Belongs to the KdsC family.</text>
</comment>
<dbReference type="SFLD" id="SFLDS00003">
    <property type="entry name" value="Haloacid_Dehalogenase"/>
    <property type="match status" value="1"/>
</dbReference>
<dbReference type="Gene3D" id="3.40.50.1000">
    <property type="entry name" value="HAD superfamily/HAD-like"/>
    <property type="match status" value="1"/>
</dbReference>
<dbReference type="EMBL" id="FNBU01000024">
    <property type="protein sequence ID" value="SDF72387.1"/>
    <property type="molecule type" value="Genomic_DNA"/>
</dbReference>
<keyword evidence="9" id="KW-1185">Reference proteome</keyword>
<dbReference type="SUPFAM" id="SSF56784">
    <property type="entry name" value="HAD-like"/>
    <property type="match status" value="1"/>
</dbReference>
<keyword evidence="6 7" id="KW-0460">Magnesium</keyword>
<evidence type="ECO:0000256" key="7">
    <source>
        <dbReference type="PIRSR" id="PIRSR006118-2"/>
    </source>
</evidence>
<dbReference type="InterPro" id="IPR023214">
    <property type="entry name" value="HAD_sf"/>
</dbReference>
<dbReference type="SFLD" id="SFLDG01136">
    <property type="entry name" value="C1.6:_Phosphoserine_Phosphatas"/>
    <property type="match status" value="1"/>
</dbReference>
<dbReference type="GO" id="GO:0016788">
    <property type="term" value="F:hydrolase activity, acting on ester bonds"/>
    <property type="evidence" value="ECO:0007669"/>
    <property type="project" value="InterPro"/>
</dbReference>
<dbReference type="NCBIfam" id="TIGR01670">
    <property type="entry name" value="KdsC-phosphatas"/>
    <property type="match status" value="1"/>
</dbReference>
<feature type="binding site" evidence="7">
    <location>
        <position position="109"/>
    </location>
    <ligand>
        <name>Mg(2+)</name>
        <dbReference type="ChEBI" id="CHEBI:18420"/>
    </ligand>
</feature>
<reference evidence="9" key="1">
    <citation type="submission" date="2016-10" db="EMBL/GenBank/DDBJ databases">
        <authorList>
            <person name="Varghese N."/>
            <person name="Submissions S."/>
        </authorList>
    </citation>
    <scope>NUCLEOTIDE SEQUENCE [LARGE SCALE GENOMIC DNA]</scope>
    <source>
        <strain evidence="9">DSM 23256</strain>
    </source>
</reference>
<feature type="binding site" evidence="7">
    <location>
        <position position="16"/>
    </location>
    <ligand>
        <name>Mg(2+)</name>
        <dbReference type="ChEBI" id="CHEBI:18420"/>
    </ligand>
</feature>
<comment type="subunit">
    <text evidence="3">Homotetramer.</text>
</comment>
<dbReference type="InterPro" id="IPR050793">
    <property type="entry name" value="CMP-NeuNAc_synthase"/>
</dbReference>
<gene>
    <name evidence="8" type="ORF">SAMN05660235_02531</name>
</gene>
<dbReference type="GO" id="GO:0008781">
    <property type="term" value="F:N-acylneuraminate cytidylyltransferase activity"/>
    <property type="evidence" value="ECO:0007669"/>
    <property type="project" value="TreeGrafter"/>
</dbReference>
<dbReference type="PIRSF" id="PIRSF006118">
    <property type="entry name" value="KDO8-P_Ptase"/>
    <property type="match status" value="1"/>
</dbReference>
<dbReference type="Pfam" id="PF08282">
    <property type="entry name" value="Hydrolase_3"/>
    <property type="match status" value="1"/>
</dbReference>
<accession>A0A1G7NEQ0</accession>
<name>A0A1G7NEQ0_9FIRM</name>
<evidence type="ECO:0000256" key="6">
    <source>
        <dbReference type="ARBA" id="ARBA00022842"/>
    </source>
</evidence>
<protein>
    <submittedName>
        <fullName evidence="8">3-deoxy-D-manno-octulosonate 8-phosphate phosphatase (KDO 8-P phosphatase)</fullName>
    </submittedName>
</protein>
<feature type="binding site" evidence="7">
    <location>
        <position position="18"/>
    </location>
    <ligand>
        <name>substrate</name>
    </ligand>
</feature>
<dbReference type="Proteomes" id="UP000243333">
    <property type="component" value="Unassembled WGS sequence"/>
</dbReference>
<dbReference type="PANTHER" id="PTHR21485">
    <property type="entry name" value="HAD SUPERFAMILY MEMBERS CMAS AND KDSC"/>
    <property type="match status" value="1"/>
</dbReference>